<dbReference type="GO" id="GO:0003682">
    <property type="term" value="F:chromatin binding"/>
    <property type="evidence" value="ECO:0007669"/>
    <property type="project" value="TreeGrafter"/>
</dbReference>
<dbReference type="GO" id="GO:0000712">
    <property type="term" value="P:resolution of meiotic recombination intermediates"/>
    <property type="evidence" value="ECO:0007669"/>
    <property type="project" value="TreeGrafter"/>
</dbReference>
<keyword evidence="3" id="KW-0238">DNA-binding</keyword>
<dbReference type="Gene3D" id="1.10.20.10">
    <property type="entry name" value="Histone, subunit A"/>
    <property type="match status" value="1"/>
</dbReference>
<evidence type="ECO:0000256" key="3">
    <source>
        <dbReference type="ARBA" id="ARBA00023125"/>
    </source>
</evidence>
<dbReference type="GO" id="GO:0003677">
    <property type="term" value="F:DNA binding"/>
    <property type="evidence" value="ECO:0007669"/>
    <property type="project" value="UniProtKB-KW"/>
</dbReference>
<evidence type="ECO:0000256" key="2">
    <source>
        <dbReference type="ARBA" id="ARBA00022763"/>
    </source>
</evidence>
<dbReference type="Proteomes" id="UP001151518">
    <property type="component" value="Unassembled WGS sequence"/>
</dbReference>
<dbReference type="InterPro" id="IPR009072">
    <property type="entry name" value="Histone-fold"/>
</dbReference>
<dbReference type="Pfam" id="PF15630">
    <property type="entry name" value="CENP-S"/>
    <property type="match status" value="1"/>
</dbReference>
<gene>
    <name evidence="5" type="primary">MHF1</name>
    <name evidence="5" type="ORF">GGI25_000499</name>
</gene>
<proteinExistence type="inferred from homology"/>
<evidence type="ECO:0000256" key="1">
    <source>
        <dbReference type="ARBA" id="ARBA00006612"/>
    </source>
</evidence>
<reference evidence="5" key="1">
    <citation type="submission" date="2022-07" db="EMBL/GenBank/DDBJ databases">
        <title>Phylogenomic reconstructions and comparative analyses of Kickxellomycotina fungi.</title>
        <authorList>
            <person name="Reynolds N.K."/>
            <person name="Stajich J.E."/>
            <person name="Barry K."/>
            <person name="Grigoriev I.V."/>
            <person name="Crous P."/>
            <person name="Smith M.E."/>
        </authorList>
    </citation>
    <scope>NUCLEOTIDE SEQUENCE</scope>
    <source>
        <strain evidence="5">NRRL 3115</strain>
    </source>
</reference>
<dbReference type="SUPFAM" id="SSF47113">
    <property type="entry name" value="Histone-fold"/>
    <property type="match status" value="1"/>
</dbReference>
<dbReference type="PANTHER" id="PTHR22980">
    <property type="entry name" value="CORTISTATIN"/>
    <property type="match status" value="1"/>
</dbReference>
<dbReference type="CDD" id="cd22919">
    <property type="entry name" value="HFD_CENP-S"/>
    <property type="match status" value="1"/>
</dbReference>
<name>A0A9W8L0V9_9FUNG</name>
<keyword evidence="2" id="KW-0227">DNA damage</keyword>
<dbReference type="AlphaFoldDB" id="A0A9W8L0V9"/>
<dbReference type="GO" id="GO:0071821">
    <property type="term" value="C:FANCM-MHF complex"/>
    <property type="evidence" value="ECO:0007669"/>
    <property type="project" value="InterPro"/>
</dbReference>
<dbReference type="GO" id="GO:0046982">
    <property type="term" value="F:protein heterodimerization activity"/>
    <property type="evidence" value="ECO:0007669"/>
    <property type="project" value="InterPro"/>
</dbReference>
<keyword evidence="4" id="KW-0234">DNA repair</keyword>
<protein>
    <submittedName>
        <fullName evidence="5">MHF histone-fold complex component</fullName>
    </submittedName>
</protein>
<dbReference type="GO" id="GO:0031297">
    <property type="term" value="P:replication fork processing"/>
    <property type="evidence" value="ECO:0007669"/>
    <property type="project" value="TreeGrafter"/>
</dbReference>
<evidence type="ECO:0000313" key="6">
    <source>
        <dbReference type="Proteomes" id="UP001151518"/>
    </source>
</evidence>
<organism evidence="5 6">
    <name type="scientific">Coemansia spiralis</name>
    <dbReference type="NCBI Taxonomy" id="417178"/>
    <lineage>
        <taxon>Eukaryota</taxon>
        <taxon>Fungi</taxon>
        <taxon>Fungi incertae sedis</taxon>
        <taxon>Zoopagomycota</taxon>
        <taxon>Kickxellomycotina</taxon>
        <taxon>Kickxellomycetes</taxon>
        <taxon>Kickxellales</taxon>
        <taxon>Kickxellaceae</taxon>
        <taxon>Coemansia</taxon>
    </lineage>
</organism>
<dbReference type="EMBL" id="JANBTW010000004">
    <property type="protein sequence ID" value="KAJ2680526.1"/>
    <property type="molecule type" value="Genomic_DNA"/>
</dbReference>
<dbReference type="GO" id="GO:0006281">
    <property type="term" value="P:DNA repair"/>
    <property type="evidence" value="ECO:0007669"/>
    <property type="project" value="UniProtKB-KW"/>
</dbReference>
<dbReference type="OrthoDB" id="1872155at2759"/>
<evidence type="ECO:0000313" key="5">
    <source>
        <dbReference type="EMBL" id="KAJ2680526.1"/>
    </source>
</evidence>
<accession>A0A9W8L0V9</accession>
<dbReference type="InterPro" id="IPR029003">
    <property type="entry name" value="CENP-S/Mhf1"/>
</dbReference>
<evidence type="ECO:0000256" key="4">
    <source>
        <dbReference type="ARBA" id="ARBA00023204"/>
    </source>
</evidence>
<dbReference type="PANTHER" id="PTHR22980:SF0">
    <property type="entry name" value="CENTROMERE PROTEIN S"/>
    <property type="match status" value="1"/>
</dbReference>
<comment type="similarity">
    <text evidence="1">Belongs to the TAF9 family. CENP-S/MHF1 subfamily.</text>
</comment>
<comment type="caution">
    <text evidence="5">The sequence shown here is derived from an EMBL/GenBank/DDBJ whole genome shotgun (WGS) entry which is preliminary data.</text>
</comment>
<sequence>MNADTNDAHAAIWFTVAQLCNEDEKKSSVKFSPAFVDALSQVVYSQTETMGVDLEHFAKHAKRAKISVDDVKAELLAAKAEAIKTNAAKPA</sequence>